<dbReference type="AlphaFoldDB" id="A0A2N0CY69"/>
<evidence type="ECO:0000256" key="1">
    <source>
        <dbReference type="ARBA" id="ARBA00004141"/>
    </source>
</evidence>
<evidence type="ECO:0000256" key="4">
    <source>
        <dbReference type="ARBA" id="ARBA00022989"/>
    </source>
</evidence>
<reference evidence="8" key="3">
    <citation type="submission" date="2022-09" db="EMBL/GenBank/DDBJ databases">
        <title>Australian commercial rhizobial inoculants.</title>
        <authorList>
            <person name="Kohlmeier M.G."/>
            <person name="O'Hara G.W."/>
            <person name="Colombi E."/>
            <person name="Ramsay J.P."/>
            <person name="Terpolilli J."/>
        </authorList>
    </citation>
    <scope>NUCLEOTIDE SEQUENCE</scope>
    <source>
        <strain evidence="8">WSM1592</strain>
    </source>
</reference>
<feature type="transmembrane region" description="Helical" evidence="6">
    <location>
        <begin position="46"/>
        <end position="64"/>
    </location>
</feature>
<evidence type="ECO:0000256" key="6">
    <source>
        <dbReference type="SAM" id="Phobius"/>
    </source>
</evidence>
<organism evidence="7 9">
    <name type="scientific">Rhizobium sullae</name>
    <name type="common">Rhizobium hedysari</name>
    <dbReference type="NCBI Taxonomy" id="50338"/>
    <lineage>
        <taxon>Bacteria</taxon>
        <taxon>Pseudomonadati</taxon>
        <taxon>Pseudomonadota</taxon>
        <taxon>Alphaproteobacteria</taxon>
        <taxon>Hyphomicrobiales</taxon>
        <taxon>Rhizobiaceae</taxon>
        <taxon>Rhizobium/Agrobacterium group</taxon>
        <taxon>Rhizobium</taxon>
    </lineage>
</organism>
<evidence type="ECO:0000313" key="10">
    <source>
        <dbReference type="Proteomes" id="UP001060123"/>
    </source>
</evidence>
<dbReference type="Gene3D" id="1.20.1250.20">
    <property type="entry name" value="MFS general substrate transporter like domains"/>
    <property type="match status" value="1"/>
</dbReference>
<keyword evidence="2" id="KW-0813">Transport</keyword>
<feature type="transmembrane region" description="Helical" evidence="6">
    <location>
        <begin position="101"/>
        <end position="123"/>
    </location>
</feature>
<feature type="transmembrane region" description="Helical" evidence="6">
    <location>
        <begin position="344"/>
        <end position="363"/>
    </location>
</feature>
<reference evidence="7 9" key="2">
    <citation type="submission" date="2017-12" db="EMBL/GenBank/DDBJ databases">
        <title>Genome sequence of Rhizobium sullae HCNT1 isolated from Sulla coronaria nodules and featuring peculiar denitrification phenotypes.</title>
        <authorList>
            <person name="De Diego-Diaz B."/>
            <person name="Treu L."/>
            <person name="Campanaro S."/>
            <person name="Da Silva Duarte V."/>
            <person name="Basaglia M."/>
            <person name="Favaro L."/>
            <person name="Casella S."/>
            <person name="Squartini A."/>
        </authorList>
    </citation>
    <scope>NUCLEOTIDE SEQUENCE [LARGE SCALE GENOMIC DNA]</scope>
    <source>
        <strain evidence="7 9">HCNT1</strain>
    </source>
</reference>
<keyword evidence="5 6" id="KW-0472">Membrane</keyword>
<dbReference type="GO" id="GO:0016020">
    <property type="term" value="C:membrane"/>
    <property type="evidence" value="ECO:0007669"/>
    <property type="project" value="UniProtKB-SubCell"/>
</dbReference>
<dbReference type="NCBIfam" id="NF033733">
    <property type="entry name" value="MFS_ArsK"/>
    <property type="match status" value="1"/>
</dbReference>
<dbReference type="SUPFAM" id="SSF103473">
    <property type="entry name" value="MFS general substrate transporter"/>
    <property type="match status" value="1"/>
</dbReference>
<dbReference type="STRING" id="1041146.GCA_000427985_05946"/>
<dbReference type="RefSeq" id="WP_051336836.1">
    <property type="nucleotide sequence ID" value="NZ_CP104143.1"/>
</dbReference>
<dbReference type="InterPro" id="IPR011701">
    <property type="entry name" value="MFS"/>
</dbReference>
<feature type="transmembrane region" description="Helical" evidence="6">
    <location>
        <begin position="7"/>
        <end position="26"/>
    </location>
</feature>
<feature type="transmembrane region" description="Helical" evidence="6">
    <location>
        <begin position="165"/>
        <end position="184"/>
    </location>
</feature>
<feature type="transmembrane region" description="Helical" evidence="6">
    <location>
        <begin position="281"/>
        <end position="300"/>
    </location>
</feature>
<feature type="transmembrane region" description="Helical" evidence="6">
    <location>
        <begin position="76"/>
        <end position="95"/>
    </location>
</feature>
<dbReference type="EMBL" id="PIQN01000041">
    <property type="protein sequence ID" value="PKA38800.1"/>
    <property type="molecule type" value="Genomic_DNA"/>
</dbReference>
<evidence type="ECO:0000313" key="9">
    <source>
        <dbReference type="Proteomes" id="UP000232164"/>
    </source>
</evidence>
<dbReference type="Proteomes" id="UP000232164">
    <property type="component" value="Unassembled WGS sequence"/>
</dbReference>
<dbReference type="PANTHER" id="PTHR43385">
    <property type="entry name" value="RIBOFLAVIN TRANSPORTER RIBJ"/>
    <property type="match status" value="1"/>
</dbReference>
<protein>
    <submittedName>
        <fullName evidence="7 8">MFS transporter</fullName>
    </submittedName>
</protein>
<keyword evidence="4 6" id="KW-1133">Transmembrane helix</keyword>
<dbReference type="InterPro" id="IPR052983">
    <property type="entry name" value="MFS_Riboflavin_Transporter"/>
</dbReference>
<accession>A0A2N0CY69</accession>
<keyword evidence="3 6" id="KW-0812">Transmembrane</keyword>
<sequence>MTERPPIAAIVALGLTQIIGYGTLYYSFSILAPGMSRDLGWPPEAAFGALSVALLIGGFTAPALGKWIDRFGAGRIMTVGSAIAAAALTACALVPGRISFVVALIGIEIASNLVQYGAAFALLVQIRPQAAQRSITYLTLIGGFASTIFWPITTMLHAEMSWQQVYLVFAGLNLLICLPIHAVLSRKMRCNRERSGKASPAKRVEGTLAASARRTGFVLMALSFSLQSLVSSAILVHMVPVLSGLGLGATAALVGTFFGPSQVLSRFTNMLFGGNLPPLKLAIIAAMLMAAAVFLLIPTAPSVVGAIAFAVVFGLGNGLFSIVTGTLPLMLFGSDGYGKLQGRVMAARLIVSATAPFALAYMMGAIGVVWSLALTSAAGGLAVLVLAAIGRLATNVYASEMKAGEAASAT</sequence>
<feature type="transmembrane region" description="Helical" evidence="6">
    <location>
        <begin position="306"/>
        <end position="332"/>
    </location>
</feature>
<dbReference type="Pfam" id="PF07690">
    <property type="entry name" value="MFS_1"/>
    <property type="match status" value="1"/>
</dbReference>
<feature type="transmembrane region" description="Helical" evidence="6">
    <location>
        <begin position="241"/>
        <end position="260"/>
    </location>
</feature>
<evidence type="ECO:0000256" key="5">
    <source>
        <dbReference type="ARBA" id="ARBA00023136"/>
    </source>
</evidence>
<gene>
    <name evidence="8" type="primary">arsK</name>
    <name evidence="7" type="ORF">CWR43_36255</name>
    <name evidence="8" type="ORF">N2599_12455</name>
</gene>
<evidence type="ECO:0000313" key="8">
    <source>
        <dbReference type="EMBL" id="UWU12976.1"/>
    </source>
</evidence>
<comment type="subcellular location">
    <subcellularLocation>
        <location evidence="1">Membrane</location>
        <topology evidence="1">Multi-pass membrane protein</topology>
    </subcellularLocation>
</comment>
<feature type="transmembrane region" description="Helical" evidence="6">
    <location>
        <begin position="369"/>
        <end position="393"/>
    </location>
</feature>
<dbReference type="Proteomes" id="UP001060123">
    <property type="component" value="Chromosome"/>
</dbReference>
<feature type="transmembrane region" description="Helical" evidence="6">
    <location>
        <begin position="217"/>
        <end position="235"/>
    </location>
</feature>
<evidence type="ECO:0000256" key="3">
    <source>
        <dbReference type="ARBA" id="ARBA00022692"/>
    </source>
</evidence>
<proteinExistence type="predicted"/>
<dbReference type="PANTHER" id="PTHR43385:SF1">
    <property type="entry name" value="RIBOFLAVIN TRANSPORTER RIBJ"/>
    <property type="match status" value="1"/>
</dbReference>
<dbReference type="InterPro" id="IPR036259">
    <property type="entry name" value="MFS_trans_sf"/>
</dbReference>
<name>A0A2N0CY69_RHISU</name>
<keyword evidence="10" id="KW-1185">Reference proteome</keyword>
<evidence type="ECO:0000313" key="7">
    <source>
        <dbReference type="EMBL" id="PKA38800.1"/>
    </source>
</evidence>
<dbReference type="EMBL" id="CP104143">
    <property type="protein sequence ID" value="UWU12976.1"/>
    <property type="molecule type" value="Genomic_DNA"/>
</dbReference>
<dbReference type="GO" id="GO:0022857">
    <property type="term" value="F:transmembrane transporter activity"/>
    <property type="evidence" value="ECO:0007669"/>
    <property type="project" value="InterPro"/>
</dbReference>
<reference evidence="7 9" key="1">
    <citation type="submission" date="2017-11" db="EMBL/GenBank/DDBJ databases">
        <authorList>
            <person name="Han C.G."/>
        </authorList>
    </citation>
    <scope>NUCLEOTIDE SEQUENCE [LARGE SCALE GENOMIC DNA]</scope>
    <source>
        <strain evidence="7 9">HCNT1</strain>
    </source>
</reference>
<evidence type="ECO:0000256" key="2">
    <source>
        <dbReference type="ARBA" id="ARBA00022448"/>
    </source>
</evidence>
<feature type="transmembrane region" description="Helical" evidence="6">
    <location>
        <begin position="135"/>
        <end position="153"/>
    </location>
</feature>